<dbReference type="RefSeq" id="WP_074256417.1">
    <property type="nucleotide sequence ID" value="NZ_FSRL01000001.1"/>
</dbReference>
<accession>A0A1N6GDC8</accession>
<evidence type="ECO:0000313" key="1">
    <source>
        <dbReference type="EMBL" id="SIO05501.1"/>
    </source>
</evidence>
<dbReference type="InterPro" id="IPR008320">
    <property type="entry name" value="UCP032025"/>
</dbReference>
<gene>
    <name evidence="1" type="ORF">SAMN05444002_2392</name>
</gene>
<evidence type="ECO:0000313" key="2">
    <source>
        <dbReference type="Proteomes" id="UP000184932"/>
    </source>
</evidence>
<keyword evidence="2" id="KW-1185">Reference proteome</keyword>
<dbReference type="STRING" id="1217970.SAMN05444002_2392"/>
<dbReference type="EMBL" id="FSRL01000001">
    <property type="protein sequence ID" value="SIO05501.1"/>
    <property type="molecule type" value="Genomic_DNA"/>
</dbReference>
<protein>
    <recommendedName>
        <fullName evidence="3">Lysophospholipase</fullName>
    </recommendedName>
</protein>
<dbReference type="Pfam" id="PF07370">
    <property type="entry name" value="DUF1489"/>
    <property type="match status" value="1"/>
</dbReference>
<dbReference type="OrthoDB" id="9798292at2"/>
<dbReference type="Proteomes" id="UP000184932">
    <property type="component" value="Unassembled WGS sequence"/>
</dbReference>
<name>A0A1N6GDC8_9RHOB</name>
<organism evidence="1 2">
    <name type="scientific">Vannielia litorea</name>
    <dbReference type="NCBI Taxonomy" id="1217970"/>
    <lineage>
        <taxon>Bacteria</taxon>
        <taxon>Pseudomonadati</taxon>
        <taxon>Pseudomonadota</taxon>
        <taxon>Alphaproteobacteria</taxon>
        <taxon>Rhodobacterales</taxon>
        <taxon>Paracoccaceae</taxon>
        <taxon>Vannielia</taxon>
    </lineage>
</organism>
<dbReference type="PIRSF" id="PIRSF032025">
    <property type="entry name" value="UCP032025"/>
    <property type="match status" value="1"/>
</dbReference>
<proteinExistence type="predicted"/>
<sequence length="147" mass="16513">MGEHTKNTIHLVKLCVGVDTLDQLEAWRAQRRRETGVAESRHVTRMWPKQEAALLNGGSLYWVIKGVIQARQEVLRLDEVVGGDGIRRCGIVLAPELIRVAPAVRRPFQGWRYLKPEDAPPDLPKQRVGDPEMPPELVAKLAEIGIL</sequence>
<evidence type="ECO:0008006" key="3">
    <source>
        <dbReference type="Google" id="ProtNLM"/>
    </source>
</evidence>
<dbReference type="AlphaFoldDB" id="A0A1N6GDC8"/>
<reference evidence="2" key="1">
    <citation type="submission" date="2016-11" db="EMBL/GenBank/DDBJ databases">
        <authorList>
            <person name="Varghese N."/>
            <person name="Submissions S."/>
        </authorList>
    </citation>
    <scope>NUCLEOTIDE SEQUENCE [LARGE SCALE GENOMIC DNA]</scope>
    <source>
        <strain evidence="2">DSM 29440</strain>
    </source>
</reference>